<accession>A0ABX7PC82</accession>
<feature type="transmembrane region" description="Helical" evidence="6">
    <location>
        <begin position="173"/>
        <end position="193"/>
    </location>
</feature>
<protein>
    <submittedName>
        <fullName evidence="7">APC family permease</fullName>
    </submittedName>
</protein>
<feature type="transmembrane region" description="Helical" evidence="6">
    <location>
        <begin position="46"/>
        <end position="75"/>
    </location>
</feature>
<feature type="transmembrane region" description="Helical" evidence="6">
    <location>
        <begin position="303"/>
        <end position="330"/>
    </location>
</feature>
<feature type="compositionally biased region" description="Basic residues" evidence="5">
    <location>
        <begin position="638"/>
        <end position="649"/>
    </location>
</feature>
<feature type="transmembrane region" description="Helical" evidence="6">
    <location>
        <begin position="106"/>
        <end position="132"/>
    </location>
</feature>
<keyword evidence="3 6" id="KW-1133">Transmembrane helix</keyword>
<dbReference type="Gene3D" id="1.20.1740.10">
    <property type="entry name" value="Amino acid/polyamine transporter I"/>
    <property type="match status" value="1"/>
</dbReference>
<sequence>MSLRSFLLGRPIPNGEEEEQKIGPLSGIPVLGLDALASAAYGPEAALTLLLVLGAASLHYIGPLMVAIVALLLVVQFSYRQTIAAYPDGGGSYSVARENLGTKPSLLAASALMFDYLLNVAVAISAGVGALVSAVPALFPFMLLLCLALLALLTVVNLRGIRTTGALFMSPTYLFVGCLGITFAVGLVKTLAAHGHPQAVVAPPPLPASTATASLWLLAHAFANGCTAMTGVEAVSNGVPLFREPRTRNAQRTLAAIIGILVTLLLGEAWLCHTYGIGATPPGRPGYQSVLSQLVAAVAGRGVFYYVSIGAIVTVLCLSANTSFAGFPRICRLLALDGYLPAGFAHSGRRLVYSTGIIVLSLLSAALLIAFGGVTDRLIPLFAVGALSAFTLSQAGMVQHWRRMGGDKGRRYRWVNGVGAAATAVTLCVVAVAKFTEGAWLTFIFIPLTYTLLRGTRAHQARVASVISVDKPMEAGTLEPPVVVVPIKHLDQMVEKGLRFAMSISSEVHAVQVRAHPEECENLEARWPAQVEQPLRTAGQPVPKLVVLQSSYRSLVDPLLGYVRGLAAAHPNRFVAVLVPEFIERRWYHYILHSHTATLLKMMLLFRGGPQVVVINAPWYLRERRRRPVGIATSPRTARSRASGRRRGSTRSPAGLA</sequence>
<dbReference type="InterPro" id="IPR053153">
    <property type="entry name" value="APC_K+_Transporter"/>
</dbReference>
<feature type="transmembrane region" description="Helical" evidence="6">
    <location>
        <begin position="253"/>
        <end position="271"/>
    </location>
</feature>
<keyword evidence="2 6" id="KW-0812">Transmembrane</keyword>
<dbReference type="Pfam" id="PF13520">
    <property type="entry name" value="AA_permease_2"/>
    <property type="match status" value="1"/>
</dbReference>
<evidence type="ECO:0000256" key="1">
    <source>
        <dbReference type="ARBA" id="ARBA00004141"/>
    </source>
</evidence>
<proteinExistence type="predicted"/>
<dbReference type="Proteomes" id="UP000662747">
    <property type="component" value="Chromosome"/>
</dbReference>
<evidence type="ECO:0000256" key="2">
    <source>
        <dbReference type="ARBA" id="ARBA00022692"/>
    </source>
</evidence>
<comment type="subcellular location">
    <subcellularLocation>
        <location evidence="1">Membrane</location>
        <topology evidence="1">Multi-pass membrane protein</topology>
    </subcellularLocation>
</comment>
<organism evidence="7 8">
    <name type="scientific">Pyxidicoccus parkwayensis</name>
    <dbReference type="NCBI Taxonomy" id="2813578"/>
    <lineage>
        <taxon>Bacteria</taxon>
        <taxon>Pseudomonadati</taxon>
        <taxon>Myxococcota</taxon>
        <taxon>Myxococcia</taxon>
        <taxon>Myxococcales</taxon>
        <taxon>Cystobacterineae</taxon>
        <taxon>Myxococcaceae</taxon>
        <taxon>Pyxidicoccus</taxon>
    </lineage>
</organism>
<dbReference type="PANTHER" id="PTHR47704">
    <property type="entry name" value="POTASSIUM TRANSPORTER KIMA"/>
    <property type="match status" value="1"/>
</dbReference>
<dbReference type="InterPro" id="IPR002293">
    <property type="entry name" value="AA/rel_permease1"/>
</dbReference>
<evidence type="ECO:0000256" key="6">
    <source>
        <dbReference type="SAM" id="Phobius"/>
    </source>
</evidence>
<evidence type="ECO:0000256" key="4">
    <source>
        <dbReference type="ARBA" id="ARBA00023136"/>
    </source>
</evidence>
<feature type="transmembrane region" description="Helical" evidence="6">
    <location>
        <begin position="413"/>
        <end position="432"/>
    </location>
</feature>
<name>A0ABX7PC82_9BACT</name>
<keyword evidence="8" id="KW-1185">Reference proteome</keyword>
<reference evidence="7 8" key="1">
    <citation type="submission" date="2021-02" db="EMBL/GenBank/DDBJ databases">
        <title>De Novo genome assembly of isolated myxobacteria.</title>
        <authorList>
            <person name="Stevens D.C."/>
        </authorList>
    </citation>
    <scope>NUCLEOTIDE SEQUENCE [LARGE SCALE GENOMIC DNA]</scope>
    <source>
        <strain evidence="8">SCPEA02</strain>
    </source>
</reference>
<keyword evidence="4 6" id="KW-0472">Membrane</keyword>
<dbReference type="PANTHER" id="PTHR47704:SF1">
    <property type="entry name" value="POTASSIUM TRANSPORTER KIMA"/>
    <property type="match status" value="1"/>
</dbReference>
<dbReference type="EMBL" id="CP071090">
    <property type="protein sequence ID" value="QSQ28164.1"/>
    <property type="molecule type" value="Genomic_DNA"/>
</dbReference>
<evidence type="ECO:0000313" key="7">
    <source>
        <dbReference type="EMBL" id="QSQ28164.1"/>
    </source>
</evidence>
<evidence type="ECO:0000313" key="8">
    <source>
        <dbReference type="Proteomes" id="UP000662747"/>
    </source>
</evidence>
<feature type="region of interest" description="Disordered" evidence="5">
    <location>
        <begin position="630"/>
        <end position="657"/>
    </location>
</feature>
<feature type="transmembrane region" description="Helical" evidence="6">
    <location>
        <begin position="378"/>
        <end position="401"/>
    </location>
</feature>
<gene>
    <name evidence="7" type="ORF">JY651_18935</name>
</gene>
<evidence type="ECO:0000256" key="3">
    <source>
        <dbReference type="ARBA" id="ARBA00022989"/>
    </source>
</evidence>
<feature type="transmembrane region" description="Helical" evidence="6">
    <location>
        <begin position="213"/>
        <end position="232"/>
    </location>
</feature>
<evidence type="ECO:0000256" key="5">
    <source>
        <dbReference type="SAM" id="MobiDB-lite"/>
    </source>
</evidence>
<feature type="transmembrane region" description="Helical" evidence="6">
    <location>
        <begin position="351"/>
        <end position="372"/>
    </location>
</feature>
<feature type="transmembrane region" description="Helical" evidence="6">
    <location>
        <begin position="138"/>
        <end position="161"/>
    </location>
</feature>